<reference evidence="1" key="2">
    <citation type="submission" date="2021-08" db="EMBL/GenBank/DDBJ databases">
        <authorList>
            <person name="Gostincar C."/>
            <person name="Sun X."/>
            <person name="Song Z."/>
            <person name="Gunde-Cimerman N."/>
        </authorList>
    </citation>
    <scope>NUCLEOTIDE SEQUENCE</scope>
    <source>
        <strain evidence="1">EXF-9911</strain>
    </source>
</reference>
<sequence length="149" mass="16910">MANMDAQKIAHLQSHLNEKLAAFKHEEANINKNMASWVALNDLSKRIKEVFPEVKDVIDLSSPEAASGLAGSKLILNHDIRINQVMASMRENFKQICKMLEEAQAIVDQLKQDDKDNKRYEEVLKALDKPRAGWAITIRRMAAIMQRLG</sequence>
<proteinExistence type="predicted"/>
<gene>
    <name evidence="1" type="ORF">KCU76_g4423</name>
</gene>
<organism evidence="1 2">
    <name type="scientific">Aureobasidium melanogenum</name>
    <name type="common">Aureobasidium pullulans var. melanogenum</name>
    <dbReference type="NCBI Taxonomy" id="46634"/>
    <lineage>
        <taxon>Eukaryota</taxon>
        <taxon>Fungi</taxon>
        <taxon>Dikarya</taxon>
        <taxon>Ascomycota</taxon>
        <taxon>Pezizomycotina</taxon>
        <taxon>Dothideomycetes</taxon>
        <taxon>Dothideomycetidae</taxon>
        <taxon>Dothideales</taxon>
        <taxon>Saccotheciaceae</taxon>
        <taxon>Aureobasidium</taxon>
    </lineage>
</organism>
<feature type="non-terminal residue" evidence="1">
    <location>
        <position position="149"/>
    </location>
</feature>
<comment type="caution">
    <text evidence="1">The sequence shown here is derived from an EMBL/GenBank/DDBJ whole genome shotgun (WGS) entry which is preliminary data.</text>
</comment>
<dbReference type="Proteomes" id="UP000779574">
    <property type="component" value="Unassembled WGS sequence"/>
</dbReference>
<dbReference type="AlphaFoldDB" id="A0A9P8EQF6"/>
<name>A0A9P8EQF6_AURME</name>
<reference evidence="1" key="1">
    <citation type="journal article" date="2021" name="J Fungi (Basel)">
        <title>Virulence traits and population genomics of the black yeast Aureobasidium melanogenum.</title>
        <authorList>
            <person name="Cernosa A."/>
            <person name="Sun X."/>
            <person name="Gostincar C."/>
            <person name="Fang C."/>
            <person name="Gunde-Cimerman N."/>
            <person name="Song Z."/>
        </authorList>
    </citation>
    <scope>NUCLEOTIDE SEQUENCE</scope>
    <source>
        <strain evidence="1">EXF-9911</strain>
    </source>
</reference>
<evidence type="ECO:0000313" key="1">
    <source>
        <dbReference type="EMBL" id="KAG9695508.1"/>
    </source>
</evidence>
<protein>
    <submittedName>
        <fullName evidence="1">Uncharacterized protein</fullName>
    </submittedName>
</protein>
<evidence type="ECO:0000313" key="2">
    <source>
        <dbReference type="Proteomes" id="UP000779574"/>
    </source>
</evidence>
<accession>A0A9P8EQF6</accession>
<dbReference type="EMBL" id="JAHFXF010000128">
    <property type="protein sequence ID" value="KAG9695508.1"/>
    <property type="molecule type" value="Genomic_DNA"/>
</dbReference>
<dbReference type="OrthoDB" id="3854798at2759"/>